<name>A0A2U1Q6J4_ARTAN</name>
<gene>
    <name evidence="1" type="ORF">CTI12_AA069320</name>
</gene>
<protein>
    <submittedName>
        <fullName evidence="1">Reverse transcriptase zinc-binding domain-containing protein</fullName>
    </submittedName>
</protein>
<accession>A0A2U1Q6J4</accession>
<evidence type="ECO:0000313" key="2">
    <source>
        <dbReference type="Proteomes" id="UP000245207"/>
    </source>
</evidence>
<keyword evidence="1" id="KW-0695">RNA-directed DNA polymerase</keyword>
<sequence>MGKGGQTSAWFDKWHDEGPLDLVISRREIDKGGFDANSKVKDLLHVNIDAEDKVWWKDVDGNLRSFDVSHVLQAIRPRYNFIDWFDVVWFSQSIHVWLKARGFILIPNVGSSWSSFVASIKSTAHKCLARVVVAKIIFGATIYYIWKQRNNKLFNKKSRQVDQVFDIVFSTTRLKIMTLKFKNSAYVARRRHE</sequence>
<evidence type="ECO:0000313" key="1">
    <source>
        <dbReference type="EMBL" id="PWA93634.1"/>
    </source>
</evidence>
<comment type="caution">
    <text evidence="1">The sequence shown here is derived from an EMBL/GenBank/DDBJ whole genome shotgun (WGS) entry which is preliminary data.</text>
</comment>
<reference evidence="1 2" key="1">
    <citation type="journal article" date="2018" name="Mol. Plant">
        <title>The genome of Artemisia annua provides insight into the evolution of Asteraceae family and artemisinin biosynthesis.</title>
        <authorList>
            <person name="Shen Q."/>
            <person name="Zhang L."/>
            <person name="Liao Z."/>
            <person name="Wang S."/>
            <person name="Yan T."/>
            <person name="Shi P."/>
            <person name="Liu M."/>
            <person name="Fu X."/>
            <person name="Pan Q."/>
            <person name="Wang Y."/>
            <person name="Lv Z."/>
            <person name="Lu X."/>
            <person name="Zhang F."/>
            <person name="Jiang W."/>
            <person name="Ma Y."/>
            <person name="Chen M."/>
            <person name="Hao X."/>
            <person name="Li L."/>
            <person name="Tang Y."/>
            <person name="Lv G."/>
            <person name="Zhou Y."/>
            <person name="Sun X."/>
            <person name="Brodelius P.E."/>
            <person name="Rose J.K.C."/>
            <person name="Tang K."/>
        </authorList>
    </citation>
    <scope>NUCLEOTIDE SEQUENCE [LARGE SCALE GENOMIC DNA]</scope>
    <source>
        <strain evidence="2">cv. Huhao1</strain>
        <tissue evidence="1">Leaf</tissue>
    </source>
</reference>
<dbReference type="Proteomes" id="UP000245207">
    <property type="component" value="Unassembled WGS sequence"/>
</dbReference>
<organism evidence="1 2">
    <name type="scientific">Artemisia annua</name>
    <name type="common">Sweet wormwood</name>
    <dbReference type="NCBI Taxonomy" id="35608"/>
    <lineage>
        <taxon>Eukaryota</taxon>
        <taxon>Viridiplantae</taxon>
        <taxon>Streptophyta</taxon>
        <taxon>Embryophyta</taxon>
        <taxon>Tracheophyta</taxon>
        <taxon>Spermatophyta</taxon>
        <taxon>Magnoliopsida</taxon>
        <taxon>eudicotyledons</taxon>
        <taxon>Gunneridae</taxon>
        <taxon>Pentapetalae</taxon>
        <taxon>asterids</taxon>
        <taxon>campanulids</taxon>
        <taxon>Asterales</taxon>
        <taxon>Asteraceae</taxon>
        <taxon>Asteroideae</taxon>
        <taxon>Anthemideae</taxon>
        <taxon>Artemisiinae</taxon>
        <taxon>Artemisia</taxon>
    </lineage>
</organism>
<dbReference type="GO" id="GO:0003964">
    <property type="term" value="F:RNA-directed DNA polymerase activity"/>
    <property type="evidence" value="ECO:0007669"/>
    <property type="project" value="UniProtKB-KW"/>
</dbReference>
<keyword evidence="1" id="KW-0548">Nucleotidyltransferase</keyword>
<dbReference type="EMBL" id="PKPP01000372">
    <property type="protein sequence ID" value="PWA93634.1"/>
    <property type="molecule type" value="Genomic_DNA"/>
</dbReference>
<dbReference type="AlphaFoldDB" id="A0A2U1Q6J4"/>
<keyword evidence="2" id="KW-1185">Reference proteome</keyword>
<keyword evidence="1" id="KW-0808">Transferase</keyword>
<proteinExistence type="predicted"/>